<name>A0A9J6EQN1_RHIMP</name>
<gene>
    <name evidence="2" type="ORF">HPB51_025693</name>
</gene>
<dbReference type="AlphaFoldDB" id="A0A9J6EQN1"/>
<dbReference type="Proteomes" id="UP000821866">
    <property type="component" value="Chromosome 11"/>
</dbReference>
<dbReference type="VEuPathDB" id="VectorBase:LOC119183608"/>
<dbReference type="EMBL" id="JABSTU010000003">
    <property type="protein sequence ID" value="KAH8036352.1"/>
    <property type="molecule type" value="Genomic_DNA"/>
</dbReference>
<evidence type="ECO:0000313" key="3">
    <source>
        <dbReference type="Proteomes" id="UP000821866"/>
    </source>
</evidence>
<feature type="compositionally biased region" description="Low complexity" evidence="1">
    <location>
        <begin position="196"/>
        <end position="209"/>
    </location>
</feature>
<reference evidence="2" key="2">
    <citation type="submission" date="2021-09" db="EMBL/GenBank/DDBJ databases">
        <authorList>
            <person name="Jia N."/>
            <person name="Wang J."/>
            <person name="Shi W."/>
            <person name="Du L."/>
            <person name="Sun Y."/>
            <person name="Zhan W."/>
            <person name="Jiang J."/>
            <person name="Wang Q."/>
            <person name="Zhang B."/>
            <person name="Ji P."/>
            <person name="Sakyi L.B."/>
            <person name="Cui X."/>
            <person name="Yuan T."/>
            <person name="Jiang B."/>
            <person name="Yang W."/>
            <person name="Lam T.T.-Y."/>
            <person name="Chang Q."/>
            <person name="Ding S."/>
            <person name="Wang X."/>
            <person name="Zhu J."/>
            <person name="Ruan X."/>
            <person name="Zhao L."/>
            <person name="Wei J."/>
            <person name="Que T."/>
            <person name="Du C."/>
            <person name="Cheng J."/>
            <person name="Dai P."/>
            <person name="Han X."/>
            <person name="Huang E."/>
            <person name="Gao Y."/>
            <person name="Liu J."/>
            <person name="Shao H."/>
            <person name="Ye R."/>
            <person name="Li L."/>
            <person name="Wei W."/>
            <person name="Wang X."/>
            <person name="Wang C."/>
            <person name="Huo Q."/>
            <person name="Li W."/>
            <person name="Guo W."/>
            <person name="Chen H."/>
            <person name="Chen S."/>
            <person name="Zhou L."/>
            <person name="Zhou L."/>
            <person name="Ni X."/>
            <person name="Tian J."/>
            <person name="Zhou Y."/>
            <person name="Sheng Y."/>
            <person name="Liu T."/>
            <person name="Pan Y."/>
            <person name="Xia L."/>
            <person name="Li J."/>
            <person name="Zhao F."/>
            <person name="Cao W."/>
        </authorList>
    </citation>
    <scope>NUCLEOTIDE SEQUENCE</scope>
    <source>
        <strain evidence="2">Rmic-2018</strain>
        <tissue evidence="2">Larvae</tissue>
    </source>
</reference>
<proteinExistence type="predicted"/>
<evidence type="ECO:0000256" key="1">
    <source>
        <dbReference type="SAM" id="MobiDB-lite"/>
    </source>
</evidence>
<accession>A0A9J6EQN1</accession>
<comment type="caution">
    <text evidence="2">The sequence shown here is derived from an EMBL/GenBank/DDBJ whole genome shotgun (WGS) entry which is preliminary data.</text>
</comment>
<organism evidence="2 3">
    <name type="scientific">Rhipicephalus microplus</name>
    <name type="common">Cattle tick</name>
    <name type="synonym">Boophilus microplus</name>
    <dbReference type="NCBI Taxonomy" id="6941"/>
    <lineage>
        <taxon>Eukaryota</taxon>
        <taxon>Metazoa</taxon>
        <taxon>Ecdysozoa</taxon>
        <taxon>Arthropoda</taxon>
        <taxon>Chelicerata</taxon>
        <taxon>Arachnida</taxon>
        <taxon>Acari</taxon>
        <taxon>Parasitiformes</taxon>
        <taxon>Ixodida</taxon>
        <taxon>Ixodoidea</taxon>
        <taxon>Ixodidae</taxon>
        <taxon>Rhipicephalinae</taxon>
        <taxon>Rhipicephalus</taxon>
        <taxon>Boophilus</taxon>
    </lineage>
</organism>
<reference evidence="2" key="1">
    <citation type="journal article" date="2020" name="Cell">
        <title>Large-Scale Comparative Analyses of Tick Genomes Elucidate Their Genetic Diversity and Vector Capacities.</title>
        <authorList>
            <consortium name="Tick Genome and Microbiome Consortium (TIGMIC)"/>
            <person name="Jia N."/>
            <person name="Wang J."/>
            <person name="Shi W."/>
            <person name="Du L."/>
            <person name="Sun Y."/>
            <person name="Zhan W."/>
            <person name="Jiang J.F."/>
            <person name="Wang Q."/>
            <person name="Zhang B."/>
            <person name="Ji P."/>
            <person name="Bell-Sakyi L."/>
            <person name="Cui X.M."/>
            <person name="Yuan T.T."/>
            <person name="Jiang B.G."/>
            <person name="Yang W.F."/>
            <person name="Lam T.T."/>
            <person name="Chang Q.C."/>
            <person name="Ding S.J."/>
            <person name="Wang X.J."/>
            <person name="Zhu J.G."/>
            <person name="Ruan X.D."/>
            <person name="Zhao L."/>
            <person name="Wei J.T."/>
            <person name="Ye R.Z."/>
            <person name="Que T.C."/>
            <person name="Du C.H."/>
            <person name="Zhou Y.H."/>
            <person name="Cheng J.X."/>
            <person name="Dai P.F."/>
            <person name="Guo W.B."/>
            <person name="Han X.H."/>
            <person name="Huang E.J."/>
            <person name="Li L.F."/>
            <person name="Wei W."/>
            <person name="Gao Y.C."/>
            <person name="Liu J.Z."/>
            <person name="Shao H.Z."/>
            <person name="Wang X."/>
            <person name="Wang C.C."/>
            <person name="Yang T.C."/>
            <person name="Huo Q.B."/>
            <person name="Li W."/>
            <person name="Chen H.Y."/>
            <person name="Chen S.E."/>
            <person name="Zhou L.G."/>
            <person name="Ni X.B."/>
            <person name="Tian J.H."/>
            <person name="Sheng Y."/>
            <person name="Liu T."/>
            <person name="Pan Y.S."/>
            <person name="Xia L.Y."/>
            <person name="Li J."/>
            <person name="Zhao F."/>
            <person name="Cao W.C."/>
        </authorList>
    </citation>
    <scope>NUCLEOTIDE SEQUENCE</scope>
    <source>
        <strain evidence="2">Rmic-2018</strain>
    </source>
</reference>
<evidence type="ECO:0000313" key="2">
    <source>
        <dbReference type="EMBL" id="KAH8036352.1"/>
    </source>
</evidence>
<feature type="region of interest" description="Disordered" evidence="1">
    <location>
        <begin position="176"/>
        <end position="225"/>
    </location>
</feature>
<keyword evidence="3" id="KW-1185">Reference proteome</keyword>
<feature type="region of interest" description="Disordered" evidence="1">
    <location>
        <begin position="33"/>
        <end position="67"/>
    </location>
</feature>
<sequence>MTRVCLITSQVWDVDHALRLRHIRLRRATELQPTSVEGGHQVHAGEIEGGDLRGSSIPEGAAAPPAPTSSIVAVAGTVLPRCREPLNLPSRGCSILGAATQPAPRASLADSRRQHDQQTTNMPVVADMDGVQTEIFPIVDEFRVIVLDGDAELNTTTDGRQVRVVCASGRLAKADPTNEHAMPAMPTTQPTPPNNAEPTTQASAAAAAALSPGHARRDDSKEALWSGRRTRLLIENIRRISKTSARRED</sequence>
<protein>
    <submittedName>
        <fullName evidence="2">Uncharacterized protein</fullName>
    </submittedName>
</protein>